<organism evidence="3 4">
    <name type="scientific">Zalerion maritima</name>
    <dbReference type="NCBI Taxonomy" id="339359"/>
    <lineage>
        <taxon>Eukaryota</taxon>
        <taxon>Fungi</taxon>
        <taxon>Dikarya</taxon>
        <taxon>Ascomycota</taxon>
        <taxon>Pezizomycotina</taxon>
        <taxon>Sordariomycetes</taxon>
        <taxon>Lulworthiomycetidae</taxon>
        <taxon>Lulworthiales</taxon>
        <taxon>Lulworthiaceae</taxon>
        <taxon>Zalerion</taxon>
    </lineage>
</organism>
<feature type="compositionally biased region" description="Polar residues" evidence="1">
    <location>
        <begin position="23"/>
        <end position="33"/>
    </location>
</feature>
<feature type="compositionally biased region" description="Polar residues" evidence="1">
    <location>
        <begin position="68"/>
        <end position="82"/>
    </location>
</feature>
<feature type="region of interest" description="Disordered" evidence="1">
    <location>
        <begin position="1"/>
        <end position="152"/>
    </location>
</feature>
<feature type="compositionally biased region" description="Acidic residues" evidence="1">
    <location>
        <begin position="413"/>
        <end position="426"/>
    </location>
</feature>
<proteinExistence type="predicted"/>
<keyword evidence="4" id="KW-1185">Reference proteome</keyword>
<reference evidence="3" key="1">
    <citation type="submission" date="2022-07" db="EMBL/GenBank/DDBJ databases">
        <title>Draft genome sequence of Zalerion maritima ATCC 34329, a (micro)plastics degrading marine fungus.</title>
        <authorList>
            <person name="Paco A."/>
            <person name="Goncalves M.F.M."/>
            <person name="Rocha-Santos T.A.P."/>
            <person name="Alves A."/>
        </authorList>
    </citation>
    <scope>NUCLEOTIDE SEQUENCE</scope>
    <source>
        <strain evidence="3">ATCC 34329</strain>
    </source>
</reference>
<feature type="compositionally biased region" description="Low complexity" evidence="1">
    <location>
        <begin position="324"/>
        <end position="338"/>
    </location>
</feature>
<comment type="caution">
    <text evidence="3">The sequence shown here is derived from an EMBL/GenBank/DDBJ whole genome shotgun (WGS) entry which is preliminary data.</text>
</comment>
<feature type="region of interest" description="Disordered" evidence="1">
    <location>
        <begin position="229"/>
        <end position="248"/>
    </location>
</feature>
<dbReference type="InterPro" id="IPR019327">
    <property type="entry name" value="WKF"/>
</dbReference>
<name>A0AAD5RPW8_9PEZI</name>
<feature type="compositionally biased region" description="Acidic residues" evidence="1">
    <location>
        <begin position="386"/>
        <end position="398"/>
    </location>
</feature>
<feature type="compositionally biased region" description="Low complexity" evidence="1">
    <location>
        <begin position="399"/>
        <end position="411"/>
    </location>
</feature>
<protein>
    <recommendedName>
        <fullName evidence="2">WKF domain-containing protein</fullName>
    </recommendedName>
</protein>
<dbReference type="EMBL" id="JAKWBI020000192">
    <property type="protein sequence ID" value="KAJ2899625.1"/>
    <property type="molecule type" value="Genomic_DNA"/>
</dbReference>
<feature type="compositionally biased region" description="Basic and acidic residues" evidence="1">
    <location>
        <begin position="339"/>
        <end position="353"/>
    </location>
</feature>
<dbReference type="Proteomes" id="UP001201980">
    <property type="component" value="Unassembled WGS sequence"/>
</dbReference>
<feature type="compositionally biased region" description="Acidic residues" evidence="1">
    <location>
        <begin position="476"/>
        <end position="485"/>
    </location>
</feature>
<dbReference type="AlphaFoldDB" id="A0AAD5RPW8"/>
<accession>A0AAD5RPW8</accession>
<feature type="compositionally biased region" description="Basic residues" evidence="1">
    <location>
        <begin position="132"/>
        <end position="148"/>
    </location>
</feature>
<evidence type="ECO:0000256" key="1">
    <source>
        <dbReference type="SAM" id="MobiDB-lite"/>
    </source>
</evidence>
<feature type="compositionally biased region" description="Low complexity" evidence="1">
    <location>
        <begin position="373"/>
        <end position="385"/>
    </location>
</feature>
<feature type="compositionally biased region" description="Low complexity" evidence="1">
    <location>
        <begin position="459"/>
        <end position="475"/>
    </location>
</feature>
<dbReference type="Pfam" id="PF10180">
    <property type="entry name" value="WKF"/>
    <property type="match status" value="1"/>
</dbReference>
<evidence type="ECO:0000259" key="2">
    <source>
        <dbReference type="Pfam" id="PF10180"/>
    </source>
</evidence>
<sequence>MSSVPAWKRLGLKLKGPAPATAPNPQSSIVSTQDSHHHHTNGLSSSSSGNKRKLLSTPASAQKKARYDSSQPSNGHDPNQTPVVKKRKSVSFAPDTKSETTTPSAKWTPATTYRQHSLADSSDFSPVSSKKFMPKKKKKNKGPPKKLKPTPLPNLETALAYLRTWKADRDNWKFNKNHQISLLRHIFSPPDPKALSNSTIPAQDIPTLIEYIRDIKGFVRTRLREAAEEVKQADMAPHTPTNTGFPEGTEDVTARQAEYEELIRTFLTQPATPGINNPRYSFSFSETEFLRTHPDTNAFVTRRVVKRMRSEMVLDAIESDSDASEASAASEATASTIEAQEKEKRPVDKRVKLNDGTLQRVKRKRKIRTADIDSNTSSDESSSSDSDSDSENDADSESESNSGSGSESGSGSDEGEGEAEADDDEATSSSDDNSSEDGEEVKEAQAPPEVTEAGGSAQEAETSSDSDATSSSESESGSEGDAEESEGTKMAHGRVALDTSSSSESSDAEDGSH</sequence>
<evidence type="ECO:0000313" key="4">
    <source>
        <dbReference type="Proteomes" id="UP001201980"/>
    </source>
</evidence>
<feature type="compositionally biased region" description="Polar residues" evidence="1">
    <location>
        <begin position="99"/>
        <end position="128"/>
    </location>
</feature>
<dbReference type="PANTHER" id="PTHR22306:SF2">
    <property type="entry name" value="CHROMOSOME 7 OPEN READING FRAME 50"/>
    <property type="match status" value="1"/>
</dbReference>
<feature type="region of interest" description="Disordered" evidence="1">
    <location>
        <begin position="317"/>
        <end position="513"/>
    </location>
</feature>
<dbReference type="PANTHER" id="PTHR22306">
    <property type="entry name" value="CHROMOSOME 7 OPEN READING FRAME 50"/>
    <property type="match status" value="1"/>
</dbReference>
<gene>
    <name evidence="3" type="ORF">MKZ38_002940</name>
</gene>
<feature type="domain" description="WKF" evidence="2">
    <location>
        <begin position="160"/>
        <end position="230"/>
    </location>
</feature>
<evidence type="ECO:0000313" key="3">
    <source>
        <dbReference type="EMBL" id="KAJ2899625.1"/>
    </source>
</evidence>